<sequence>MGAVLLDGPDVQGGHRTVPEGGVAGYAALDDLPTREVTSMRSRQHRPAVACARPLALLSAVLAGLLAGGMVLIEAVLLPFWRSVPPAEFRRWFTANAPRIRTLMVPLGAAAGVVGVASAITDVVTSRRRSPASLTAAAATVGVVAVTVTVNEPANHRFTGGSLTDAETADLLASWARWHHLRVALGVVATVAAASALPPRRP</sequence>
<evidence type="ECO:0000313" key="3">
    <source>
        <dbReference type="Proteomes" id="UP000001382"/>
    </source>
</evidence>
<feature type="transmembrane region" description="Helical" evidence="1">
    <location>
        <begin position="100"/>
        <end position="120"/>
    </location>
</feature>
<evidence type="ECO:0000256" key="1">
    <source>
        <dbReference type="SAM" id="Phobius"/>
    </source>
</evidence>
<proteinExistence type="predicted"/>
<dbReference type="InterPro" id="IPR013901">
    <property type="entry name" value="Anthrone_oxy"/>
</dbReference>
<accession>D2S9V8</accession>
<dbReference type="Proteomes" id="UP000001382">
    <property type="component" value="Chromosome"/>
</dbReference>
<keyword evidence="1" id="KW-0472">Membrane</keyword>
<reference evidence="3" key="2">
    <citation type="submission" date="2010-01" db="EMBL/GenBank/DDBJ databases">
        <title>The complete genome of Geodermatophilus obscurus DSM 43160.</title>
        <authorList>
            <consortium name="US DOE Joint Genome Institute (JGI-PGF)"/>
            <person name="Lucas S."/>
            <person name="Copeland A."/>
            <person name="Lapidus A."/>
            <person name="Glavina del Rio T."/>
            <person name="Dalin E."/>
            <person name="Tice H."/>
            <person name="Bruce D."/>
            <person name="Goodwin L."/>
            <person name="Pitluck S."/>
            <person name="Kyrpides N."/>
            <person name="Mavromatis K."/>
            <person name="Ivanova N."/>
            <person name="Munk A.C."/>
            <person name="Brettin T."/>
            <person name="Detter J.C."/>
            <person name="Han C."/>
            <person name="Larimer F."/>
            <person name="Land M."/>
            <person name="Hauser L."/>
            <person name="Markowitz V."/>
            <person name="Cheng J.-F."/>
            <person name="Hugenholtz P."/>
            <person name="Woyke T."/>
            <person name="Wu D."/>
            <person name="Jando M."/>
            <person name="Schneider S."/>
            <person name="Klenk H.-P."/>
            <person name="Eisen J.A."/>
        </authorList>
    </citation>
    <scope>NUCLEOTIDE SEQUENCE [LARGE SCALE GENOMIC DNA]</scope>
    <source>
        <strain evidence="3">ATCC 25078 / DSM 43160 / JCM 3152 / KCC A-0152 / KCTC 9177 / NBRC 13315 / NRRL B-3577 / G-20</strain>
    </source>
</reference>
<dbReference type="Pfam" id="PF08592">
    <property type="entry name" value="Anthrone_oxy"/>
    <property type="match status" value="1"/>
</dbReference>
<reference evidence="2 3" key="1">
    <citation type="journal article" date="2010" name="Stand. Genomic Sci.">
        <title>Complete genome sequence of Geodermatophilus obscurus type strain (G-20).</title>
        <authorList>
            <person name="Ivanova N."/>
            <person name="Sikorski J."/>
            <person name="Jando M."/>
            <person name="Munk C."/>
            <person name="Lapidus A."/>
            <person name="Glavina Del Rio T."/>
            <person name="Copeland A."/>
            <person name="Tice H."/>
            <person name="Cheng J.-F."/>
            <person name="Lucas S."/>
            <person name="Chen F."/>
            <person name="Nolan M."/>
            <person name="Bruce D."/>
            <person name="Goodwin L."/>
            <person name="Pitluck S."/>
            <person name="Mavromatis K."/>
            <person name="Mikhailova N."/>
            <person name="Pati A."/>
            <person name="Chen A."/>
            <person name="Palaniappan K."/>
            <person name="Land M."/>
            <person name="Hauser L."/>
            <person name="Chang Y.-J."/>
            <person name="Jeffries C.D."/>
            <person name="Meincke L."/>
            <person name="Brettin T."/>
            <person name="Detter J.C."/>
            <person name="Detter J.C."/>
            <person name="Rohde M."/>
            <person name="Goeker M."/>
            <person name="Bristow J."/>
            <person name="Eisen J.A."/>
            <person name="Markowitz V."/>
            <person name="Hugenholtz P."/>
            <person name="Kyrpides N.C."/>
            <person name="Klenk H.-P."/>
        </authorList>
    </citation>
    <scope>NUCLEOTIDE SEQUENCE [LARGE SCALE GENOMIC DNA]</scope>
    <source>
        <strain evidence="3">ATCC 25078 / DSM 43160 / JCM 3152 / KCC A-0152 / KCTC 9177 / NBRC 13315 / NRRL B-3577 / G-20</strain>
    </source>
</reference>
<organism evidence="2 3">
    <name type="scientific">Geodermatophilus obscurus (strain ATCC 25078 / DSM 43160 / JCM 3152 / CCUG 61914 / KCC A-0152 / KCTC 9177 / NBRC 13315 / NRRL B-3577 / G-20)</name>
    <dbReference type="NCBI Taxonomy" id="526225"/>
    <lineage>
        <taxon>Bacteria</taxon>
        <taxon>Bacillati</taxon>
        <taxon>Actinomycetota</taxon>
        <taxon>Actinomycetes</taxon>
        <taxon>Geodermatophilales</taxon>
        <taxon>Geodermatophilaceae</taxon>
        <taxon>Geodermatophilus</taxon>
    </lineage>
</organism>
<evidence type="ECO:0000313" key="2">
    <source>
        <dbReference type="EMBL" id="ADB73821.1"/>
    </source>
</evidence>
<dbReference type="eggNOG" id="ENOG5033C58">
    <property type="taxonomic scope" value="Bacteria"/>
</dbReference>
<evidence type="ECO:0008006" key="4">
    <source>
        <dbReference type="Google" id="ProtNLM"/>
    </source>
</evidence>
<dbReference type="OrthoDB" id="5192447at2"/>
<dbReference type="HOGENOM" id="CLU_1353019_0_0_11"/>
<keyword evidence="3" id="KW-1185">Reference proteome</keyword>
<dbReference type="TCDB" id="9.B.15.2.10">
    <property type="family name" value="the 4 tms ybhq (ybhq) family"/>
</dbReference>
<gene>
    <name evidence="2" type="ordered locus">Gobs_1062</name>
</gene>
<dbReference type="EMBL" id="CP001867">
    <property type="protein sequence ID" value="ADB73821.1"/>
    <property type="molecule type" value="Genomic_DNA"/>
</dbReference>
<keyword evidence="1" id="KW-1133">Transmembrane helix</keyword>
<dbReference type="KEGG" id="gob:Gobs_1062"/>
<feature type="transmembrane region" description="Helical" evidence="1">
    <location>
        <begin position="55"/>
        <end position="80"/>
    </location>
</feature>
<name>D2S9V8_GEOOG</name>
<dbReference type="AlphaFoldDB" id="D2S9V8"/>
<keyword evidence="1" id="KW-0812">Transmembrane</keyword>
<protein>
    <recommendedName>
        <fullName evidence="4">DUF1772 domain-containing protein</fullName>
    </recommendedName>
</protein>